<protein>
    <submittedName>
        <fullName evidence="1">Uncharacterized protein</fullName>
    </submittedName>
</protein>
<keyword evidence="2" id="KW-1185">Reference proteome</keyword>
<sequence length="111" mass="12593">MVSTKPPEYEPIADHKEENIKVMQAISAEKRKSRGIAGPLTRWGGGEARVVEYESLRFCASTFVAFLCSTCYRLVALLSCDTRYSLFAIWWVARRRGASAEQPYTTVQLLR</sequence>
<dbReference type="VEuPathDB" id="VectorBase:GAUT049412"/>
<evidence type="ECO:0000313" key="2">
    <source>
        <dbReference type="Proteomes" id="UP000078200"/>
    </source>
</evidence>
<name>A0A1A9VW05_GLOAU</name>
<evidence type="ECO:0000313" key="1">
    <source>
        <dbReference type="EnsemblMetazoa" id="GAUT049412-PA"/>
    </source>
</evidence>
<organism evidence="1 2">
    <name type="scientific">Glossina austeni</name>
    <name type="common">Savannah tsetse fly</name>
    <dbReference type="NCBI Taxonomy" id="7395"/>
    <lineage>
        <taxon>Eukaryota</taxon>
        <taxon>Metazoa</taxon>
        <taxon>Ecdysozoa</taxon>
        <taxon>Arthropoda</taxon>
        <taxon>Hexapoda</taxon>
        <taxon>Insecta</taxon>
        <taxon>Pterygota</taxon>
        <taxon>Neoptera</taxon>
        <taxon>Endopterygota</taxon>
        <taxon>Diptera</taxon>
        <taxon>Brachycera</taxon>
        <taxon>Muscomorpha</taxon>
        <taxon>Hippoboscoidea</taxon>
        <taxon>Glossinidae</taxon>
        <taxon>Glossina</taxon>
    </lineage>
</organism>
<reference evidence="1" key="1">
    <citation type="submission" date="2020-05" db="UniProtKB">
        <authorList>
            <consortium name="EnsemblMetazoa"/>
        </authorList>
    </citation>
    <scope>IDENTIFICATION</scope>
    <source>
        <strain evidence="1">TTRI</strain>
    </source>
</reference>
<dbReference type="EnsemblMetazoa" id="GAUT049412-RA">
    <property type="protein sequence ID" value="GAUT049412-PA"/>
    <property type="gene ID" value="GAUT049412"/>
</dbReference>
<proteinExistence type="predicted"/>
<dbReference type="AlphaFoldDB" id="A0A1A9VW05"/>
<dbReference type="Proteomes" id="UP000078200">
    <property type="component" value="Unassembled WGS sequence"/>
</dbReference>
<accession>A0A1A9VW05</accession>